<dbReference type="InterPro" id="IPR001525">
    <property type="entry name" value="C5_MeTfrase"/>
</dbReference>
<feature type="region of interest" description="Disordered" evidence="3">
    <location>
        <begin position="1076"/>
        <end position="1106"/>
    </location>
</feature>
<dbReference type="EMBL" id="CAMXCT030001119">
    <property type="protein sequence ID" value="CAL4774260.1"/>
    <property type="molecule type" value="Genomic_DNA"/>
</dbReference>
<dbReference type="AlphaFoldDB" id="A0A9P1CA56"/>
<feature type="chain" id="PRO_5043270231" evidence="4">
    <location>
        <begin position="20"/>
        <end position="1175"/>
    </location>
</feature>
<evidence type="ECO:0000256" key="3">
    <source>
        <dbReference type="SAM" id="MobiDB-lite"/>
    </source>
</evidence>
<keyword evidence="2" id="KW-0808">Transferase</keyword>
<keyword evidence="4" id="KW-0732">Signal</keyword>
<comment type="caution">
    <text evidence="5">The sequence shown here is derived from an EMBL/GenBank/DDBJ whole genome shotgun (WGS) entry which is preliminary data.</text>
</comment>
<dbReference type="Proteomes" id="UP001152797">
    <property type="component" value="Unassembled WGS sequence"/>
</dbReference>
<keyword evidence="1 7" id="KW-0489">Methyltransferase</keyword>
<evidence type="ECO:0000256" key="2">
    <source>
        <dbReference type="ARBA" id="ARBA00022679"/>
    </source>
</evidence>
<dbReference type="EMBL" id="CAMXCT020001119">
    <property type="protein sequence ID" value="CAL1140323.1"/>
    <property type="molecule type" value="Genomic_DNA"/>
</dbReference>
<reference evidence="5" key="1">
    <citation type="submission" date="2022-10" db="EMBL/GenBank/DDBJ databases">
        <authorList>
            <person name="Chen Y."/>
            <person name="Dougan E. K."/>
            <person name="Chan C."/>
            <person name="Rhodes N."/>
            <person name="Thang M."/>
        </authorList>
    </citation>
    <scope>NUCLEOTIDE SEQUENCE</scope>
</reference>
<evidence type="ECO:0000313" key="5">
    <source>
        <dbReference type="EMBL" id="CAI3986948.1"/>
    </source>
</evidence>
<evidence type="ECO:0000313" key="7">
    <source>
        <dbReference type="EMBL" id="CAL4774260.1"/>
    </source>
</evidence>
<name>A0A9P1CA56_9DINO</name>
<organism evidence="5">
    <name type="scientific">Cladocopium goreaui</name>
    <dbReference type="NCBI Taxonomy" id="2562237"/>
    <lineage>
        <taxon>Eukaryota</taxon>
        <taxon>Sar</taxon>
        <taxon>Alveolata</taxon>
        <taxon>Dinophyceae</taxon>
        <taxon>Suessiales</taxon>
        <taxon>Symbiodiniaceae</taxon>
        <taxon>Cladocopium</taxon>
    </lineage>
</organism>
<proteinExistence type="predicted"/>
<dbReference type="InterPro" id="IPR029063">
    <property type="entry name" value="SAM-dependent_MTases_sf"/>
</dbReference>
<evidence type="ECO:0000313" key="6">
    <source>
        <dbReference type="EMBL" id="CAL1140323.1"/>
    </source>
</evidence>
<keyword evidence="8" id="KW-1185">Reference proteome</keyword>
<sequence length="1175" mass="129141">MALKSGVSACLILALCVSCENLGKETEKSRAPFLPRSENLGKETEKSGGFWFPRSENLGKETEKSGVPFLPRSENLGKETEKSGGFWFPRSENLGKETEKSRAPFLPRSENLGKETEKSGGFWFPRSENLGKETEKSGVPFWPRSENLGKETEKSGVPFPPSETEKSGAPFLPRSENPGKETEKSGVPFLPRSENLGKETEKSGGFWRAELRSLFRAAVVDVTPKGGSGFLRARTTSKVSHVQSYIEVCSGAGFSGLGFKHAGFHPKCAVELQPKLAELHRSIHPGIPVINADITDDRTAALIHQVCPEPTTLMAGIACQPYSRAGKQDGGSDVRAATLPATLRLANFLQSPTLVLECVVAARSNEYVLAHIRELESQMGFHVVDCCMKLEEVWSGMRYRWWLIATHRRLGRVLVPSFPKGSPLVVRDLMPYTKRWSDEDEAQLALTQQEIERFQLGGEPLRKYVVQPDQKLPTALHSWGGQTQACACECRPQGFADLTLQSRGLFAQLLQIPGLSNQIKYRHMHACEVAIHNGVPPLQQWSSDARLNLCAVGQLASPFHATWVATAILAHVQKLFGHDAPLEPLRSLSSLKHVVLQQSKELFPAIPRAVQLPTEEPSAPLGFASPSGKPQVEVSDNVGATVTIMHQPDSTVRHLLEAECDLMHVPLYEVQVCTMDGVALPADARLCEHKAILLKKHGFEPPTCAQPDPEVPFMPEDMVPYQPEDVVAMNAPAGDVATQVDSDVDMSCHDHVAPMPIEHVSVPTTVPPTVLSDESVQALLQLSTSGLLAMVPPLAPDVELCATLRSQRVSWTFRDQLLTNQAHVWADDELLWHIQATVMYAQKTAVLLDPLLATAWTQHGTVESVHAWINTVAEPTDRFVSAVLMNGHWTPVVWVLKSACLEVHTYDHDDVDLNGLNRLHGLLCQAFDVPSFTVSCLRRSFGVNMCGAAAVAFLIAQLNYSALPRNDEELNELSTQLRAQFRVSHMSAVSVRRPWCWGAGSEELPTLLATLLQFHGVPQTVSKQRAKLVMQSLGKDQVRTALEGVSPWKSLKQLANLHKPVIQLVMPDELAMVVQDRKKKPATKDKQSRPRQVPAKPVDLDPSRLQLEPDTFCTTPDVMMMQIPLTQVGPLATGVALVTHAEAMPFLQANQVLTAKGLALLIVNGPGDIRTDLQS</sequence>
<evidence type="ECO:0000256" key="4">
    <source>
        <dbReference type="SAM" id="SignalP"/>
    </source>
</evidence>
<feature type="region of interest" description="Disordered" evidence="3">
    <location>
        <begin position="25"/>
        <end position="201"/>
    </location>
</feature>
<evidence type="ECO:0000256" key="1">
    <source>
        <dbReference type="ARBA" id="ARBA00022603"/>
    </source>
</evidence>
<accession>A0A9P1CA56</accession>
<evidence type="ECO:0000313" key="8">
    <source>
        <dbReference type="Proteomes" id="UP001152797"/>
    </source>
</evidence>
<dbReference type="GO" id="GO:0008168">
    <property type="term" value="F:methyltransferase activity"/>
    <property type="evidence" value="ECO:0007669"/>
    <property type="project" value="UniProtKB-KW"/>
</dbReference>
<protein>
    <submittedName>
        <fullName evidence="7">Modification methylase AquI subunit alpha</fullName>
    </submittedName>
</protein>
<dbReference type="Gene3D" id="3.40.50.150">
    <property type="entry name" value="Vaccinia Virus protein VP39"/>
    <property type="match status" value="1"/>
</dbReference>
<dbReference type="SUPFAM" id="SSF53335">
    <property type="entry name" value="S-adenosyl-L-methionine-dependent methyltransferases"/>
    <property type="match status" value="1"/>
</dbReference>
<reference evidence="6" key="2">
    <citation type="submission" date="2024-04" db="EMBL/GenBank/DDBJ databases">
        <authorList>
            <person name="Chen Y."/>
            <person name="Shah S."/>
            <person name="Dougan E. K."/>
            <person name="Thang M."/>
            <person name="Chan C."/>
        </authorList>
    </citation>
    <scope>NUCLEOTIDE SEQUENCE [LARGE SCALE GENOMIC DNA]</scope>
</reference>
<feature type="compositionally biased region" description="Basic and acidic residues" evidence="3">
    <location>
        <begin position="93"/>
        <end position="102"/>
    </location>
</feature>
<dbReference type="EMBL" id="CAMXCT010001119">
    <property type="protein sequence ID" value="CAI3986948.1"/>
    <property type="molecule type" value="Genomic_DNA"/>
</dbReference>
<gene>
    <name evidence="5" type="ORF">C1SCF055_LOCUS14260</name>
</gene>
<feature type="signal peptide" evidence="4">
    <location>
        <begin position="1"/>
        <end position="19"/>
    </location>
</feature>
<dbReference type="GO" id="GO:0032259">
    <property type="term" value="P:methylation"/>
    <property type="evidence" value="ECO:0007669"/>
    <property type="project" value="UniProtKB-KW"/>
</dbReference>
<dbReference type="Pfam" id="PF00145">
    <property type="entry name" value="DNA_methylase"/>
    <property type="match status" value="1"/>
</dbReference>